<evidence type="ECO:0008006" key="4">
    <source>
        <dbReference type="Google" id="ProtNLM"/>
    </source>
</evidence>
<dbReference type="InterPro" id="IPR043129">
    <property type="entry name" value="ATPase_NBD"/>
</dbReference>
<feature type="compositionally biased region" description="Low complexity" evidence="1">
    <location>
        <begin position="407"/>
        <end position="416"/>
    </location>
</feature>
<gene>
    <name evidence="2" type="ORF">CLV74_104198</name>
</gene>
<proteinExistence type="predicted"/>
<feature type="compositionally biased region" description="Low complexity" evidence="1">
    <location>
        <begin position="687"/>
        <end position="698"/>
    </location>
</feature>
<protein>
    <recommendedName>
        <fullName evidence="4">Type IV pilus biogenesis protein PilP</fullName>
    </recommendedName>
</protein>
<dbReference type="Gene3D" id="3.30.420.380">
    <property type="match status" value="1"/>
</dbReference>
<sequence>MRLPAPALDVVRFIMKPNYALALSFDGIRLLRRTKDGWRPLGEVALDSPRFSEEMAAMVEKARAHAPHGVRCKVVIPEEQIRYLTLPTSQPGRDRINARAALEGQTPYPVEELSFDCAGAADGTLRIAAVAHETLDEAESFALDHGLEPMSFVAIPSDESLFEGEPYLGTALHARKTLKKGDNVRRDSVVMHILPPEEEEAAPAPAATTRDTGEKDDVLAKASAVMANPVAATEAIPDAPFIDIEEADEFTDAPTASLTARRDAPVPPAQPSGQTLKAEREAKGGIFGVIGGLLSGLRPQAANGRKSGLGLLIVSVAGVFVTGIAASMLLLGGAEDDTAALDPDVVNVTVTPDVTGDNDESAGDLADLDHEPLAPTTPAPSPEEANTTLAIYGAPEDLLPVPPAATPEPEVAEAPAEAPPAPTIVPMTEAEALALYSRSGIYPLAPEPPLALGEVGNEDLYVPSMDNAVPSLDAVALPLATSYSHDIVPDRQGLPPAAEHVFALDDNGLVKATPEGTLAPDGYRVFAGRPSVVPPERPALETPEPEPEAVAEAVANDWKIRPQSRPQDLIQEVQRANLGGRTLDELAQFRPRARPDDLVPAPLLPDQGETAEAVMASLREATAGGSTVDLEMLQGNQNVDHEAEADAIPDELATASLMPKARPSNFEKTVRKATPEPEAPAPQKRTASAAPSIPSKASVQKAATEDNVLNLKKTNLIGVYGASSDRRALVRLSNGRYKKVKVGDSLDGGRVAAIGSDDLKLVKGGRNIVLTIPQS</sequence>
<reference evidence="2 3" key="1">
    <citation type="submission" date="2018-03" db="EMBL/GenBank/DDBJ databases">
        <title>Genomic Encyclopedia of Archaeal and Bacterial Type Strains, Phase II (KMG-II): from individual species to whole genera.</title>
        <authorList>
            <person name="Goeker M."/>
        </authorList>
    </citation>
    <scope>NUCLEOTIDE SEQUENCE [LARGE SCALE GENOMIC DNA]</scope>
    <source>
        <strain evidence="2 3">DSM 100212</strain>
    </source>
</reference>
<evidence type="ECO:0000313" key="2">
    <source>
        <dbReference type="EMBL" id="PRY91180.1"/>
    </source>
</evidence>
<dbReference type="Proteomes" id="UP000238392">
    <property type="component" value="Unassembled WGS sequence"/>
</dbReference>
<keyword evidence="3" id="KW-1185">Reference proteome</keyword>
<feature type="region of interest" description="Disordered" evidence="1">
    <location>
        <begin position="351"/>
        <end position="384"/>
    </location>
</feature>
<comment type="caution">
    <text evidence="2">The sequence shown here is derived from an EMBL/GenBank/DDBJ whole genome shotgun (WGS) entry which is preliminary data.</text>
</comment>
<evidence type="ECO:0000256" key="1">
    <source>
        <dbReference type="SAM" id="MobiDB-lite"/>
    </source>
</evidence>
<accession>A0A2T0WWV8</accession>
<name>A0A2T0WWV8_9RHOB</name>
<feature type="region of interest" description="Disordered" evidence="1">
    <location>
        <begin position="655"/>
        <end position="701"/>
    </location>
</feature>
<organism evidence="2 3">
    <name type="scientific">Donghicola tyrosinivorans</name>
    <dbReference type="NCBI Taxonomy" id="1652492"/>
    <lineage>
        <taxon>Bacteria</taxon>
        <taxon>Pseudomonadati</taxon>
        <taxon>Pseudomonadota</taxon>
        <taxon>Alphaproteobacteria</taxon>
        <taxon>Rhodobacterales</taxon>
        <taxon>Roseobacteraceae</taxon>
        <taxon>Donghicola</taxon>
    </lineage>
</organism>
<evidence type="ECO:0000313" key="3">
    <source>
        <dbReference type="Proteomes" id="UP000238392"/>
    </source>
</evidence>
<feature type="region of interest" description="Disordered" evidence="1">
    <location>
        <begin position="397"/>
        <end position="422"/>
    </location>
</feature>
<dbReference type="EMBL" id="PVTQ01000004">
    <property type="protein sequence ID" value="PRY91180.1"/>
    <property type="molecule type" value="Genomic_DNA"/>
</dbReference>
<dbReference type="SUPFAM" id="SSF53067">
    <property type="entry name" value="Actin-like ATPase domain"/>
    <property type="match status" value="1"/>
</dbReference>
<dbReference type="AlphaFoldDB" id="A0A2T0WWV8"/>